<comment type="caution">
    <text evidence="8">The sequence shown here is derived from an EMBL/GenBank/DDBJ whole genome shotgun (WGS) entry which is preliminary data.</text>
</comment>
<feature type="transmembrane region" description="Helical" evidence="7">
    <location>
        <begin position="271"/>
        <end position="290"/>
    </location>
</feature>
<feature type="compositionally biased region" description="Basic and acidic residues" evidence="6">
    <location>
        <begin position="367"/>
        <end position="377"/>
    </location>
</feature>
<feature type="transmembrane region" description="Helical" evidence="7">
    <location>
        <begin position="228"/>
        <end position="251"/>
    </location>
</feature>
<dbReference type="Proteomes" id="UP000305654">
    <property type="component" value="Unassembled WGS sequence"/>
</dbReference>
<keyword evidence="5 7" id="KW-0472">Membrane</keyword>
<feature type="region of interest" description="Disordered" evidence="6">
    <location>
        <begin position="54"/>
        <end position="98"/>
    </location>
</feature>
<protein>
    <submittedName>
        <fullName evidence="8">YihY/virulence factor BrkB family protein</fullName>
    </submittedName>
</protein>
<evidence type="ECO:0000256" key="3">
    <source>
        <dbReference type="ARBA" id="ARBA00022692"/>
    </source>
</evidence>
<evidence type="ECO:0000256" key="6">
    <source>
        <dbReference type="SAM" id="MobiDB-lite"/>
    </source>
</evidence>
<dbReference type="PANTHER" id="PTHR30213">
    <property type="entry name" value="INNER MEMBRANE PROTEIN YHJD"/>
    <property type="match status" value="1"/>
</dbReference>
<dbReference type="NCBIfam" id="TIGR00765">
    <property type="entry name" value="yihY_not_rbn"/>
    <property type="match status" value="1"/>
</dbReference>
<name>A0A5R9J9U8_9PROT</name>
<sequence length="392" mass="42137">MTRSTEQGNTMPASIRPTLRHVAITLLTALTAALAALAARGRWGSRRPEVLAAPGPVERVAHQPGDGRPDARQAAGRPDESEAHPGRGADSPTEIPPRGWLEIAKRTFQQIGEDRVMDEAASVTFYTLLALFPAMAALVSLYGLVADPHTISENLSAVSGFVPGGGVQIISDQLKSLTSGPPKALGFGVILGLATSLWSANAGIKGLFDALNVVYDEKEERSFIRRTLITLGFTIGALVFLILVIAGIVALPAALNFVGLQQTTAILLKLARWPILLVMLALLLACVYRYGPSRRPARWRWVSWGSALATVVWLLVSLLFSYYVEHFGNYNKTYGSLGAAVGFMTWIWISSIVVLSGAELNAEMEHQTARDSTHGAEKPMGARRASMADKVA</sequence>
<feature type="transmembrane region" description="Helical" evidence="7">
    <location>
        <begin position="302"/>
        <end position="324"/>
    </location>
</feature>
<reference evidence="8 9" key="1">
    <citation type="submission" date="2019-05" db="EMBL/GenBank/DDBJ databases">
        <authorList>
            <person name="Pankratov T."/>
            <person name="Grouzdev D."/>
        </authorList>
    </citation>
    <scope>NUCLEOTIDE SEQUENCE [LARGE SCALE GENOMIC DNA]</scope>
    <source>
        <strain evidence="8 9">KEBCLARHB70R</strain>
    </source>
</reference>
<feature type="region of interest" description="Disordered" evidence="6">
    <location>
        <begin position="367"/>
        <end position="392"/>
    </location>
</feature>
<dbReference type="EMBL" id="VCDI01000009">
    <property type="protein sequence ID" value="TLU70998.1"/>
    <property type="molecule type" value="Genomic_DNA"/>
</dbReference>
<dbReference type="GO" id="GO:0005886">
    <property type="term" value="C:plasma membrane"/>
    <property type="evidence" value="ECO:0007669"/>
    <property type="project" value="UniProtKB-SubCell"/>
</dbReference>
<dbReference type="InterPro" id="IPR017039">
    <property type="entry name" value="Virul_fac_BrkB"/>
</dbReference>
<feature type="transmembrane region" description="Helical" evidence="7">
    <location>
        <begin position="123"/>
        <end position="145"/>
    </location>
</feature>
<evidence type="ECO:0000313" key="8">
    <source>
        <dbReference type="EMBL" id="TLU70998.1"/>
    </source>
</evidence>
<feature type="compositionally biased region" description="Basic and acidic residues" evidence="6">
    <location>
        <begin position="59"/>
        <end position="87"/>
    </location>
</feature>
<keyword evidence="2" id="KW-1003">Cell membrane</keyword>
<evidence type="ECO:0000256" key="5">
    <source>
        <dbReference type="ARBA" id="ARBA00023136"/>
    </source>
</evidence>
<dbReference type="OrthoDB" id="9781030at2"/>
<dbReference type="Pfam" id="PF03631">
    <property type="entry name" value="Virul_fac_BrkB"/>
    <property type="match status" value="1"/>
</dbReference>
<keyword evidence="4 7" id="KW-1133">Transmembrane helix</keyword>
<dbReference type="AlphaFoldDB" id="A0A5R9J9U8"/>
<keyword evidence="3 7" id="KW-0812">Transmembrane</keyword>
<feature type="transmembrane region" description="Helical" evidence="7">
    <location>
        <begin position="336"/>
        <end position="358"/>
    </location>
</feature>
<accession>A0A5R9J9U8</accession>
<proteinExistence type="predicted"/>
<comment type="subcellular location">
    <subcellularLocation>
        <location evidence="1">Cell membrane</location>
        <topology evidence="1">Multi-pass membrane protein</topology>
    </subcellularLocation>
</comment>
<evidence type="ECO:0000313" key="9">
    <source>
        <dbReference type="Proteomes" id="UP000305654"/>
    </source>
</evidence>
<gene>
    <name evidence="8" type="ORF">FE263_19295</name>
</gene>
<organism evidence="8 9">
    <name type="scientific">Lichenicoccus roseus</name>
    <dbReference type="NCBI Taxonomy" id="2683649"/>
    <lineage>
        <taxon>Bacteria</taxon>
        <taxon>Pseudomonadati</taxon>
        <taxon>Pseudomonadota</taxon>
        <taxon>Alphaproteobacteria</taxon>
        <taxon>Acetobacterales</taxon>
        <taxon>Acetobacteraceae</taxon>
        <taxon>Lichenicoccus</taxon>
    </lineage>
</organism>
<dbReference type="PANTHER" id="PTHR30213:SF0">
    <property type="entry name" value="UPF0761 MEMBRANE PROTEIN YIHY"/>
    <property type="match status" value="1"/>
</dbReference>
<evidence type="ECO:0000256" key="7">
    <source>
        <dbReference type="SAM" id="Phobius"/>
    </source>
</evidence>
<evidence type="ECO:0000256" key="2">
    <source>
        <dbReference type="ARBA" id="ARBA00022475"/>
    </source>
</evidence>
<keyword evidence="9" id="KW-1185">Reference proteome</keyword>
<evidence type="ECO:0000256" key="1">
    <source>
        <dbReference type="ARBA" id="ARBA00004651"/>
    </source>
</evidence>
<feature type="transmembrane region" description="Helical" evidence="7">
    <location>
        <begin position="20"/>
        <end position="39"/>
    </location>
</feature>
<evidence type="ECO:0000256" key="4">
    <source>
        <dbReference type="ARBA" id="ARBA00022989"/>
    </source>
</evidence>